<dbReference type="InterPro" id="IPR013108">
    <property type="entry name" value="Amidohydro_3"/>
</dbReference>
<dbReference type="InterPro" id="IPR033932">
    <property type="entry name" value="YtcJ-like"/>
</dbReference>
<feature type="domain" description="Amidohydrolase 3" evidence="1">
    <location>
        <begin position="83"/>
        <end position="565"/>
    </location>
</feature>
<evidence type="ECO:0000313" key="3">
    <source>
        <dbReference type="Proteomes" id="UP001143307"/>
    </source>
</evidence>
<dbReference type="EMBL" id="SHNP01000002">
    <property type="protein sequence ID" value="MCX2973027.1"/>
    <property type="molecule type" value="Genomic_DNA"/>
</dbReference>
<dbReference type="InterPro" id="IPR032466">
    <property type="entry name" value="Metal_Hydrolase"/>
</dbReference>
<dbReference type="SUPFAM" id="SSF51338">
    <property type="entry name" value="Composite domain of metallo-dependent hydrolases"/>
    <property type="match status" value="1"/>
</dbReference>
<dbReference type="Pfam" id="PF07969">
    <property type="entry name" value="Amidohydro_3"/>
    <property type="match status" value="1"/>
</dbReference>
<dbReference type="RefSeq" id="WP_279251988.1">
    <property type="nucleotide sequence ID" value="NZ_SHNP01000002.1"/>
</dbReference>
<dbReference type="InterPro" id="IPR011059">
    <property type="entry name" value="Metal-dep_hydrolase_composite"/>
</dbReference>
<keyword evidence="3" id="KW-1185">Reference proteome</keyword>
<name>A0ABT3SSR2_9GAMM</name>
<gene>
    <name evidence="2" type="ORF">EYC87_05435</name>
</gene>
<dbReference type="CDD" id="cd01300">
    <property type="entry name" value="YtcJ_like"/>
    <property type="match status" value="1"/>
</dbReference>
<dbReference type="Gene3D" id="3.10.310.70">
    <property type="match status" value="1"/>
</dbReference>
<accession>A0ABT3SSR2</accession>
<evidence type="ECO:0000259" key="1">
    <source>
        <dbReference type="Pfam" id="PF07969"/>
    </source>
</evidence>
<organism evidence="2 3">
    <name type="scientific">Candidatus Seongchinamella marina</name>
    <dbReference type="NCBI Taxonomy" id="2518990"/>
    <lineage>
        <taxon>Bacteria</taxon>
        <taxon>Pseudomonadati</taxon>
        <taxon>Pseudomonadota</taxon>
        <taxon>Gammaproteobacteria</taxon>
        <taxon>Cellvibrionales</taxon>
        <taxon>Halieaceae</taxon>
        <taxon>Seongchinamella</taxon>
    </lineage>
</organism>
<dbReference type="PANTHER" id="PTHR22642:SF2">
    <property type="entry name" value="PROTEIN LONG AFTER FAR-RED 3"/>
    <property type="match status" value="1"/>
</dbReference>
<reference evidence="2" key="1">
    <citation type="submission" date="2019-02" db="EMBL/GenBank/DDBJ databases">
        <authorList>
            <person name="Li S.-H."/>
        </authorList>
    </citation>
    <scope>NUCLEOTIDE SEQUENCE</scope>
    <source>
        <strain evidence="2">IMCC8485</strain>
    </source>
</reference>
<dbReference type="Gene3D" id="2.30.40.10">
    <property type="entry name" value="Urease, subunit C, domain 1"/>
    <property type="match status" value="1"/>
</dbReference>
<dbReference type="SUPFAM" id="SSF51556">
    <property type="entry name" value="Metallo-dependent hydrolases"/>
    <property type="match status" value="1"/>
</dbReference>
<sequence>MNSNALIMLALILSLATLGGCTRAIEDTITVFTARSIISMNPQTPTAEAIAIRGDTIVAIGNLADLREELRGLTVRVDERFDDKVIMPGFIDPHIHPSIAATILPMEIVAAMAWPTASGLSKPLRDPESFIGRLNQLDQTLAPGDWLIAWGYHQPYHGPLTRDSLDQVSTERPIMIWQRSVHEMFFNSKALETLGLTEENFALEPQSSWKNGHIWESGMFTLGQPMMKIIAAPSRYLSGLSLMSDLIQRAGVTTVGEQGFPQISTLLEYWSLRWELIGKPYRFALVPNAMFLSNQNESLETVLGAAEDLLHKSSDRIRVVKHIKYYADGAIYSQLMQMTEPYLDGHHGEWMIPPKKQKALLETFWRAGWDIHIHVNGDAGLDQVLDHVTALRQAVPGQDPKIVLEHYGYARSDQHARVKALNIAVSNNPYYLYELAPIYAEHGLGSGRAENISPLGGLHSAGVPVSFHSDFTMAPLQPLTLAWVAANRIASDNKTWGRHQRIPVETAMAAITIEAAKSLGLENEIGSLEPGKKADFTILEENPYEIPRDKLRDIAIWGTVFEGTINPVVKVATD</sequence>
<dbReference type="PANTHER" id="PTHR22642">
    <property type="entry name" value="IMIDAZOLONEPROPIONASE"/>
    <property type="match status" value="1"/>
</dbReference>
<protein>
    <submittedName>
        <fullName evidence="2">Amidohydrolase</fullName>
    </submittedName>
</protein>
<proteinExistence type="predicted"/>
<dbReference type="Gene3D" id="3.20.20.140">
    <property type="entry name" value="Metal-dependent hydrolases"/>
    <property type="match status" value="1"/>
</dbReference>
<comment type="caution">
    <text evidence="2">The sequence shown here is derived from an EMBL/GenBank/DDBJ whole genome shotgun (WGS) entry which is preliminary data.</text>
</comment>
<evidence type="ECO:0000313" key="2">
    <source>
        <dbReference type="EMBL" id="MCX2973027.1"/>
    </source>
</evidence>
<dbReference type="Proteomes" id="UP001143307">
    <property type="component" value="Unassembled WGS sequence"/>
</dbReference>